<feature type="compositionally biased region" description="Polar residues" evidence="1">
    <location>
        <begin position="1"/>
        <end position="11"/>
    </location>
</feature>
<feature type="transmembrane region" description="Helical" evidence="2">
    <location>
        <begin position="127"/>
        <end position="145"/>
    </location>
</feature>
<feature type="transmembrane region" description="Helical" evidence="2">
    <location>
        <begin position="994"/>
        <end position="1014"/>
    </location>
</feature>
<keyword evidence="4" id="KW-1185">Reference proteome</keyword>
<dbReference type="RefSeq" id="WP_344912156.1">
    <property type="nucleotide sequence ID" value="NZ_BAABDL010000085.1"/>
</dbReference>
<feature type="transmembrane region" description="Helical" evidence="2">
    <location>
        <begin position="863"/>
        <end position="880"/>
    </location>
</feature>
<feature type="transmembrane region" description="Helical" evidence="2">
    <location>
        <begin position="286"/>
        <end position="303"/>
    </location>
</feature>
<proteinExistence type="predicted"/>
<feature type="transmembrane region" description="Helical" evidence="2">
    <location>
        <begin position="831"/>
        <end position="851"/>
    </location>
</feature>
<gene>
    <name evidence="3" type="ORF">GCM10022410_16790</name>
</gene>
<feature type="transmembrane region" description="Helical" evidence="2">
    <location>
        <begin position="341"/>
        <end position="358"/>
    </location>
</feature>
<name>A0ABP7VPY2_9BACI</name>
<feature type="region of interest" description="Disordered" evidence="1">
    <location>
        <begin position="1"/>
        <end position="22"/>
    </location>
</feature>
<feature type="transmembrane region" description="Helical" evidence="2">
    <location>
        <begin position="235"/>
        <end position="255"/>
    </location>
</feature>
<organism evidence="3 4">
    <name type="scientific">Amphibacillus indicireducens</name>
    <dbReference type="NCBI Taxonomy" id="1076330"/>
    <lineage>
        <taxon>Bacteria</taxon>
        <taxon>Bacillati</taxon>
        <taxon>Bacillota</taxon>
        <taxon>Bacilli</taxon>
        <taxon>Bacillales</taxon>
        <taxon>Bacillaceae</taxon>
        <taxon>Amphibacillus</taxon>
    </lineage>
</organism>
<feature type="transmembrane region" description="Helical" evidence="2">
    <location>
        <begin position="365"/>
        <end position="383"/>
    </location>
</feature>
<feature type="transmembrane region" description="Helical" evidence="2">
    <location>
        <begin position="677"/>
        <end position="693"/>
    </location>
</feature>
<feature type="transmembrane region" description="Helical" evidence="2">
    <location>
        <begin position="312"/>
        <end position="329"/>
    </location>
</feature>
<feature type="transmembrane region" description="Helical" evidence="2">
    <location>
        <begin position="967"/>
        <end position="988"/>
    </location>
</feature>
<feature type="transmembrane region" description="Helical" evidence="2">
    <location>
        <begin position="705"/>
        <end position="727"/>
    </location>
</feature>
<feature type="transmembrane region" description="Helical" evidence="2">
    <location>
        <begin position="588"/>
        <end position="610"/>
    </location>
</feature>
<feature type="transmembrane region" description="Helical" evidence="2">
    <location>
        <begin position="395"/>
        <end position="413"/>
    </location>
</feature>
<feature type="transmembrane region" description="Helical" evidence="2">
    <location>
        <begin position="942"/>
        <end position="960"/>
    </location>
</feature>
<feature type="transmembrane region" description="Helical" evidence="2">
    <location>
        <begin position="32"/>
        <end position="55"/>
    </location>
</feature>
<feature type="transmembrane region" description="Helical" evidence="2">
    <location>
        <begin position="1021"/>
        <end position="1038"/>
    </location>
</feature>
<feature type="transmembrane region" description="Helical" evidence="2">
    <location>
        <begin position="564"/>
        <end position="581"/>
    </location>
</feature>
<feature type="transmembrane region" description="Helical" evidence="2">
    <location>
        <begin position="92"/>
        <end position="112"/>
    </location>
</feature>
<feature type="transmembrane region" description="Helical" evidence="2">
    <location>
        <begin position="759"/>
        <end position="777"/>
    </location>
</feature>
<feature type="transmembrane region" description="Helical" evidence="2">
    <location>
        <begin position="450"/>
        <end position="467"/>
    </location>
</feature>
<evidence type="ECO:0000256" key="2">
    <source>
        <dbReference type="SAM" id="Phobius"/>
    </source>
</evidence>
<feature type="transmembrane region" description="Helical" evidence="2">
    <location>
        <begin position="262"/>
        <end position="280"/>
    </location>
</feature>
<feature type="transmembrane region" description="Helical" evidence="2">
    <location>
        <begin position="1044"/>
        <end position="1063"/>
    </location>
</feature>
<feature type="transmembrane region" description="Helical" evidence="2">
    <location>
        <begin position="508"/>
        <end position="527"/>
    </location>
</feature>
<feature type="transmembrane region" description="Helical" evidence="2">
    <location>
        <begin position="152"/>
        <end position="172"/>
    </location>
</feature>
<sequence>MPNQKPISPIQSVKPKPVKKARSGEEVRERNITWLLVLGVLFLLISGLVVATSTWDQMGAVLKVVILLSVAIFFLGLSELSSRLLKIKKTTFAFLTLGSLLLPIAIIGIGYFELLGDYLSLTGEGRYWLGLICTLVPLPLYARNAYQTKAKLFVWIFYIFLTLTTSFLLIALNTPVDRFFFLIMVYNLLLLYIHHTSKKVAQTKLKVFLTELPAYTQLNLIISTLFMLILFDHGIFYSFNILLSALIFMAMVFVYRAKDYQFVFIALFAYSVYQLTEHTFLQEIDLLIYPIVGIAYLAFANLTNKETRLSKVFYYASGIMAGLSFIYLTNQMAIDFADSRSWLVLLSIILIAATYIYLANLTNKFVFRLLAPFFIVMVGIQFWFTLLNRLFSEGFHIYLFIYAIGLFIFIGLKNRFTFLSNIVKSSYYTSLVVIILTMLIELLQSNLLRVAFMLITVSILAIYLSLTRSNQLEKRYAEWIHPISCLLAIYLLYNKISESSQFYQEQLSLSFHLAMAGLVLLGISLLWKKINQPHLAKTAFYTGQVSYLFVLYHLFVFYSGDRVFVRPLILLVGIGVTYWLVRYTKRSQLWLVVSLTTLGFYLSLVSTFSIETFSGFVWFMLGLPVLFLVIEHFLGKYEPDLKPYYFFIGQGVLALLVFTIFTRYIVTVAFQLSSESLFHPVIWLIPLAIYLFTTKRQTKEHYLKLSFYASLSMVVGSIVSIISYYNLLQTFPIFYDWIIAIIGLVLIWFVVPVQWKRRLEWYMIPLMHLILLIGISSSKAQTVSQLAILLGLVCLTLCYLQIRKWSIFTVIPLIFSLIIWQNQLAITDQTIVWLTYTLIFVSFNLIGISLYKYLFIRDQQARPILDWYSIVSVIYLFNSSSLIENIWLETFTLILFSVWFFWQSKRVQKPINVKIFLSVATLSLLAPYNLLLGEYIDLLPELIHAELRALPVFALIIVLLKKVWSGYHSIIQYLETIALIFLTLYLVVDALQSVTIWDALIIGVLSIIALLIGMRYQIKDYFLVGVGTLLFNLIYQTRPFWGNLPWWAYLLFAGLLFIAIASYNEWKKQQDNEGKLEQKLKQIFAQFKKWN</sequence>
<protein>
    <recommendedName>
        <fullName evidence="5">DUF2157 domain-containing protein</fullName>
    </recommendedName>
</protein>
<feature type="transmembrane region" description="Helical" evidence="2">
    <location>
        <begin position="886"/>
        <end position="903"/>
    </location>
</feature>
<feature type="transmembrane region" description="Helical" evidence="2">
    <location>
        <begin position="178"/>
        <end position="195"/>
    </location>
</feature>
<comment type="caution">
    <text evidence="3">The sequence shown here is derived from an EMBL/GenBank/DDBJ whole genome shotgun (WGS) entry which is preliminary data.</text>
</comment>
<evidence type="ECO:0000313" key="3">
    <source>
        <dbReference type="EMBL" id="GAA4071779.1"/>
    </source>
</evidence>
<feature type="transmembrane region" description="Helical" evidence="2">
    <location>
        <begin position="616"/>
        <end position="634"/>
    </location>
</feature>
<feature type="transmembrane region" description="Helical" evidence="2">
    <location>
        <begin position="61"/>
        <end position="80"/>
    </location>
</feature>
<evidence type="ECO:0000256" key="1">
    <source>
        <dbReference type="SAM" id="MobiDB-lite"/>
    </source>
</evidence>
<evidence type="ECO:0008006" key="5">
    <source>
        <dbReference type="Google" id="ProtNLM"/>
    </source>
</evidence>
<accession>A0ABP7VPY2</accession>
<reference evidence="4" key="1">
    <citation type="journal article" date="2019" name="Int. J. Syst. Evol. Microbiol.">
        <title>The Global Catalogue of Microorganisms (GCM) 10K type strain sequencing project: providing services to taxonomists for standard genome sequencing and annotation.</title>
        <authorList>
            <consortium name="The Broad Institute Genomics Platform"/>
            <consortium name="The Broad Institute Genome Sequencing Center for Infectious Disease"/>
            <person name="Wu L."/>
            <person name="Ma J."/>
        </authorList>
    </citation>
    <scope>NUCLEOTIDE SEQUENCE [LARGE SCALE GENOMIC DNA]</scope>
    <source>
        <strain evidence="4">JCM 17250</strain>
    </source>
</reference>
<feature type="transmembrane region" description="Helical" evidence="2">
    <location>
        <begin position="425"/>
        <end position="444"/>
    </location>
</feature>
<keyword evidence="2" id="KW-0812">Transmembrane</keyword>
<dbReference type="Proteomes" id="UP001501734">
    <property type="component" value="Unassembled WGS sequence"/>
</dbReference>
<evidence type="ECO:0000313" key="4">
    <source>
        <dbReference type="Proteomes" id="UP001501734"/>
    </source>
</evidence>
<feature type="transmembrane region" description="Helical" evidence="2">
    <location>
        <begin position="783"/>
        <end position="800"/>
    </location>
</feature>
<dbReference type="EMBL" id="BAABDL010000085">
    <property type="protein sequence ID" value="GAA4071779.1"/>
    <property type="molecule type" value="Genomic_DNA"/>
</dbReference>
<feature type="transmembrane region" description="Helical" evidence="2">
    <location>
        <begin position="915"/>
        <end position="936"/>
    </location>
</feature>
<feature type="transmembrane region" description="Helical" evidence="2">
    <location>
        <begin position="207"/>
        <end position="229"/>
    </location>
</feature>
<feature type="transmembrane region" description="Helical" evidence="2">
    <location>
        <begin position="807"/>
        <end position="825"/>
    </location>
</feature>
<feature type="transmembrane region" description="Helical" evidence="2">
    <location>
        <begin position="646"/>
        <end position="665"/>
    </location>
</feature>
<feature type="transmembrane region" description="Helical" evidence="2">
    <location>
        <begin position="733"/>
        <end position="752"/>
    </location>
</feature>
<keyword evidence="2" id="KW-0472">Membrane</keyword>
<feature type="transmembrane region" description="Helical" evidence="2">
    <location>
        <begin position="539"/>
        <end position="558"/>
    </location>
</feature>
<keyword evidence="2" id="KW-1133">Transmembrane helix</keyword>
<feature type="transmembrane region" description="Helical" evidence="2">
    <location>
        <begin position="479"/>
        <end position="496"/>
    </location>
</feature>